<evidence type="ECO:0000256" key="4">
    <source>
        <dbReference type="ARBA" id="ARBA00022692"/>
    </source>
</evidence>
<evidence type="ECO:0000259" key="10">
    <source>
        <dbReference type="Pfam" id="PF07715"/>
    </source>
</evidence>
<keyword evidence="12" id="KW-1185">Reference proteome</keyword>
<dbReference type="SUPFAM" id="SSF56935">
    <property type="entry name" value="Porins"/>
    <property type="match status" value="1"/>
</dbReference>
<dbReference type="AlphaFoldDB" id="A0A1I6M6S1"/>
<dbReference type="Gene3D" id="2.40.170.20">
    <property type="entry name" value="TonB-dependent receptor, beta-barrel domain"/>
    <property type="match status" value="1"/>
</dbReference>
<dbReference type="PANTHER" id="PTHR30069:SF29">
    <property type="entry name" value="HEMOGLOBIN AND HEMOGLOBIN-HAPTOGLOBIN-BINDING PROTEIN 1-RELATED"/>
    <property type="match status" value="1"/>
</dbReference>
<evidence type="ECO:0000313" key="12">
    <source>
        <dbReference type="Proteomes" id="UP000199024"/>
    </source>
</evidence>
<keyword evidence="6" id="KW-0472">Membrane</keyword>
<dbReference type="InterPro" id="IPR037066">
    <property type="entry name" value="Plug_dom_sf"/>
</dbReference>
<feature type="region of interest" description="Disordered" evidence="8">
    <location>
        <begin position="28"/>
        <end position="57"/>
    </location>
</feature>
<dbReference type="InterPro" id="IPR036942">
    <property type="entry name" value="Beta-barrel_TonB_sf"/>
</dbReference>
<keyword evidence="2" id="KW-0813">Transport</keyword>
<dbReference type="InterPro" id="IPR012910">
    <property type="entry name" value="Plug_dom"/>
</dbReference>
<keyword evidence="4" id="KW-0812">Transmembrane</keyword>
<evidence type="ECO:0000256" key="6">
    <source>
        <dbReference type="ARBA" id="ARBA00023136"/>
    </source>
</evidence>
<dbReference type="GO" id="GO:0015344">
    <property type="term" value="F:siderophore uptake transmembrane transporter activity"/>
    <property type="evidence" value="ECO:0007669"/>
    <property type="project" value="TreeGrafter"/>
</dbReference>
<evidence type="ECO:0000256" key="9">
    <source>
        <dbReference type="SAM" id="SignalP"/>
    </source>
</evidence>
<sequence length="723" mass="79432">MKTPRLLIALALSGPLFALTPLLHAQNTQAPASPAQEPTPPAQEATRPKPAGSVPGIAQTGIEQTVNVITSAPVVQTDDAITTTFFRDFIQSTPGAYQDIPRFLQTLPGVTYDTDARNTYLVNGGNPLENLYVVDGVEVPNINHISTSNTSGGFVSMIDSDDVASIKLHKMLYGPQYSGALSSVLEIKTRDVDRLGLHGDVSVGYAGADIVVDHPIGRLGATVTEFRKSVVNFFTDDIGIDGVPKYWSVLSKDIFSLSDHDVISILFLTGDDSLDIAPNLQDAQDPTFLNTYYTGNRLTAAATWEHRFSEKTIQRLQFAYSRIQSTSRQTDPKKNNALVDSDKLDDSPVNAKYDVTTSFKHLDIRAGAVGGVHGIGYQIQQPNGFPSPYTLDPTPVNATNVNYQLQPKDYAGYGTVSYQSKDGFLVSAGGRFQKFGLTESKIFSPQFTIRTPTYKSFFLFGGAASYAQLPPLPTILSIPSNLQLKPITVNQFQVGLHRQSDNGSRFSISVYQKNYHSYPVSSAYAALSLADVVDPFGQPFIYLALTSAGSGIATGGEIDYASNPSKRFFYQGNIARQQVTHKALDGISRRANFDVPILINGIAGYRFTENQRITARVGYHTGTPYTPFLITQSKAQDRLIYDTSLINTQRGSYYMRVDFRYQIDLHIHDRPLELYGGLDNAFNRQNFYQYVFIANCTAANCNNDAYALTQQGFLAEGGITYRF</sequence>
<dbReference type="PANTHER" id="PTHR30069">
    <property type="entry name" value="TONB-DEPENDENT OUTER MEMBRANE RECEPTOR"/>
    <property type="match status" value="1"/>
</dbReference>
<organism evidence="11 12">
    <name type="scientific">Granulicella pectinivorans</name>
    <dbReference type="NCBI Taxonomy" id="474950"/>
    <lineage>
        <taxon>Bacteria</taxon>
        <taxon>Pseudomonadati</taxon>
        <taxon>Acidobacteriota</taxon>
        <taxon>Terriglobia</taxon>
        <taxon>Terriglobales</taxon>
        <taxon>Acidobacteriaceae</taxon>
        <taxon>Granulicella</taxon>
    </lineage>
</organism>
<dbReference type="Proteomes" id="UP000199024">
    <property type="component" value="Unassembled WGS sequence"/>
</dbReference>
<dbReference type="STRING" id="474950.SAMN05421771_1962"/>
<dbReference type="RefSeq" id="WP_175528947.1">
    <property type="nucleotide sequence ID" value="NZ_FOZL01000001.1"/>
</dbReference>
<accession>A0A1I6M6S1</accession>
<keyword evidence="3" id="KW-1134">Transmembrane beta strand</keyword>
<dbReference type="EMBL" id="FOZL01000001">
    <property type="protein sequence ID" value="SFS11420.1"/>
    <property type="molecule type" value="Genomic_DNA"/>
</dbReference>
<evidence type="ECO:0000256" key="1">
    <source>
        <dbReference type="ARBA" id="ARBA00004571"/>
    </source>
</evidence>
<evidence type="ECO:0000313" key="11">
    <source>
        <dbReference type="EMBL" id="SFS11420.1"/>
    </source>
</evidence>
<dbReference type="Pfam" id="PF07715">
    <property type="entry name" value="Plug"/>
    <property type="match status" value="1"/>
</dbReference>
<keyword evidence="7" id="KW-0998">Cell outer membrane</keyword>
<feature type="domain" description="TonB-dependent receptor plug" evidence="10">
    <location>
        <begin position="82"/>
        <end position="177"/>
    </location>
</feature>
<dbReference type="Gene3D" id="2.170.130.10">
    <property type="entry name" value="TonB-dependent receptor, plug domain"/>
    <property type="match status" value="1"/>
</dbReference>
<reference evidence="11 12" key="1">
    <citation type="submission" date="2016-10" db="EMBL/GenBank/DDBJ databases">
        <authorList>
            <person name="de Groot N.N."/>
        </authorList>
    </citation>
    <scope>NUCLEOTIDE SEQUENCE [LARGE SCALE GENOMIC DNA]</scope>
    <source>
        <strain evidence="11 12">DSM 21001</strain>
    </source>
</reference>
<protein>
    <submittedName>
        <fullName evidence="11">TonB-dependent Receptor Plug Domain</fullName>
    </submittedName>
</protein>
<feature type="signal peptide" evidence="9">
    <location>
        <begin position="1"/>
        <end position="25"/>
    </location>
</feature>
<dbReference type="GO" id="GO:0044718">
    <property type="term" value="P:siderophore transmembrane transport"/>
    <property type="evidence" value="ECO:0007669"/>
    <property type="project" value="TreeGrafter"/>
</dbReference>
<evidence type="ECO:0000256" key="3">
    <source>
        <dbReference type="ARBA" id="ARBA00022452"/>
    </source>
</evidence>
<keyword evidence="5 9" id="KW-0732">Signal</keyword>
<comment type="subcellular location">
    <subcellularLocation>
        <location evidence="1">Cell outer membrane</location>
        <topology evidence="1">Multi-pass membrane protein</topology>
    </subcellularLocation>
</comment>
<proteinExistence type="predicted"/>
<name>A0A1I6M6S1_9BACT</name>
<feature type="chain" id="PRO_5011682425" evidence="9">
    <location>
        <begin position="26"/>
        <end position="723"/>
    </location>
</feature>
<evidence type="ECO:0000256" key="2">
    <source>
        <dbReference type="ARBA" id="ARBA00022448"/>
    </source>
</evidence>
<dbReference type="GO" id="GO:0009279">
    <property type="term" value="C:cell outer membrane"/>
    <property type="evidence" value="ECO:0007669"/>
    <property type="project" value="UniProtKB-SubCell"/>
</dbReference>
<dbReference type="InterPro" id="IPR039426">
    <property type="entry name" value="TonB-dep_rcpt-like"/>
</dbReference>
<evidence type="ECO:0000256" key="7">
    <source>
        <dbReference type="ARBA" id="ARBA00023237"/>
    </source>
</evidence>
<keyword evidence="11" id="KW-0675">Receptor</keyword>
<evidence type="ECO:0000256" key="5">
    <source>
        <dbReference type="ARBA" id="ARBA00022729"/>
    </source>
</evidence>
<evidence type="ECO:0000256" key="8">
    <source>
        <dbReference type="SAM" id="MobiDB-lite"/>
    </source>
</evidence>
<gene>
    <name evidence="11" type="ORF">SAMN05421771_1962</name>
</gene>